<comment type="catalytic activity">
    <reaction evidence="1">
        <text>Hydrolysis of terminal, non-reducing beta-D-mannose residues in beta-D-mannosides.</text>
        <dbReference type="EC" id="3.2.1.25"/>
    </reaction>
</comment>
<keyword evidence="7" id="KW-0325">Glycoprotein</keyword>
<evidence type="ECO:0000256" key="5">
    <source>
        <dbReference type="ARBA" id="ARBA00022729"/>
    </source>
</evidence>
<evidence type="ECO:0000256" key="1">
    <source>
        <dbReference type="ARBA" id="ARBA00000829"/>
    </source>
</evidence>
<evidence type="ECO:0000256" key="4">
    <source>
        <dbReference type="ARBA" id="ARBA00012754"/>
    </source>
</evidence>
<dbReference type="SUPFAM" id="SSF49303">
    <property type="entry name" value="beta-Galactosidase/glucuronidase domain"/>
    <property type="match status" value="2"/>
</dbReference>
<evidence type="ECO:0000256" key="6">
    <source>
        <dbReference type="ARBA" id="ARBA00022801"/>
    </source>
</evidence>
<dbReference type="InterPro" id="IPR013783">
    <property type="entry name" value="Ig-like_fold"/>
</dbReference>
<dbReference type="Gene3D" id="2.60.40.10">
    <property type="entry name" value="Immunoglobulins"/>
    <property type="match status" value="2"/>
</dbReference>
<protein>
    <recommendedName>
        <fullName evidence="4">beta-mannosidase</fullName>
        <ecNumber evidence="4">3.2.1.25</ecNumber>
    </recommendedName>
    <alternativeName>
        <fullName evidence="10">Mannanase</fullName>
    </alternativeName>
</protein>
<dbReference type="InterPro" id="IPR054593">
    <property type="entry name" value="Beta-mannosidase-like_N2"/>
</dbReference>
<dbReference type="InterPro" id="IPR017853">
    <property type="entry name" value="GH"/>
</dbReference>
<organism evidence="14 15">
    <name type="scientific">Varroa destructor</name>
    <name type="common">Honeybee mite</name>
    <dbReference type="NCBI Taxonomy" id="109461"/>
    <lineage>
        <taxon>Eukaryota</taxon>
        <taxon>Metazoa</taxon>
        <taxon>Ecdysozoa</taxon>
        <taxon>Arthropoda</taxon>
        <taxon>Chelicerata</taxon>
        <taxon>Arachnida</taxon>
        <taxon>Acari</taxon>
        <taxon>Parasitiformes</taxon>
        <taxon>Mesostigmata</taxon>
        <taxon>Gamasina</taxon>
        <taxon>Dermanyssoidea</taxon>
        <taxon>Varroidae</taxon>
        <taxon>Varroa</taxon>
    </lineage>
</organism>
<evidence type="ECO:0000256" key="10">
    <source>
        <dbReference type="ARBA" id="ARBA00033445"/>
    </source>
</evidence>
<dbReference type="Gene3D" id="3.20.20.80">
    <property type="entry name" value="Glycosidases"/>
    <property type="match status" value="1"/>
</dbReference>
<dbReference type="InterPro" id="IPR041625">
    <property type="entry name" value="Beta-mannosidase_Ig"/>
</dbReference>
<accession>A0A7M7KMX9</accession>
<evidence type="ECO:0000256" key="11">
    <source>
        <dbReference type="SAM" id="MobiDB-lite"/>
    </source>
</evidence>
<dbReference type="OrthoDB" id="2866996at2759"/>
<evidence type="ECO:0000256" key="2">
    <source>
        <dbReference type="ARBA" id="ARBA00004371"/>
    </source>
</evidence>
<dbReference type="InParanoid" id="A0A7M7KMX9"/>
<dbReference type="InterPro" id="IPR008979">
    <property type="entry name" value="Galactose-bd-like_sf"/>
</dbReference>
<proteinExistence type="inferred from homology"/>
<dbReference type="Proteomes" id="UP000594260">
    <property type="component" value="Unplaced"/>
</dbReference>
<dbReference type="PANTHER" id="PTHR43730:SF1">
    <property type="entry name" value="BETA-MANNOSIDASE"/>
    <property type="match status" value="1"/>
</dbReference>
<keyword evidence="8" id="KW-0458">Lysosome</keyword>
<dbReference type="FunCoup" id="A0A7M7KMX9">
    <property type="interactions" value="465"/>
</dbReference>
<dbReference type="InterPro" id="IPR050887">
    <property type="entry name" value="Beta-mannosidase_GH2"/>
</dbReference>
<dbReference type="SUPFAM" id="SSF49785">
    <property type="entry name" value="Galactose-binding domain-like"/>
    <property type="match status" value="1"/>
</dbReference>
<evidence type="ECO:0000256" key="3">
    <source>
        <dbReference type="ARBA" id="ARBA00007401"/>
    </source>
</evidence>
<dbReference type="AlphaFoldDB" id="A0A7M7KMX9"/>
<dbReference type="Gene3D" id="2.60.120.260">
    <property type="entry name" value="Galactose-binding domain-like"/>
    <property type="match status" value="1"/>
</dbReference>
<dbReference type="FunFam" id="3.20.20.80:FF:000050">
    <property type="entry name" value="Beta-mannosidase B"/>
    <property type="match status" value="1"/>
</dbReference>
<evidence type="ECO:0000259" key="12">
    <source>
        <dbReference type="Pfam" id="PF17753"/>
    </source>
</evidence>
<keyword evidence="9" id="KW-0326">Glycosidase</keyword>
<dbReference type="InterPro" id="IPR036156">
    <property type="entry name" value="Beta-gal/glucu_dom_sf"/>
</dbReference>
<keyword evidence="6" id="KW-0378">Hydrolase</keyword>
<keyword evidence="5" id="KW-0732">Signal</keyword>
<dbReference type="GO" id="GO:0004567">
    <property type="term" value="F:beta-mannosidase activity"/>
    <property type="evidence" value="ECO:0007669"/>
    <property type="project" value="UniProtKB-EC"/>
</dbReference>
<dbReference type="GO" id="GO:0006516">
    <property type="term" value="P:glycoprotein catabolic process"/>
    <property type="evidence" value="ECO:0007669"/>
    <property type="project" value="TreeGrafter"/>
</dbReference>
<comment type="similarity">
    <text evidence="3">Belongs to the glycosyl hydrolase 2 family.</text>
</comment>
<dbReference type="EC" id="3.2.1.25" evidence="4"/>
<dbReference type="FunFam" id="2.60.120.260:FF:000060">
    <property type="entry name" value="Probable beta-mannosidase"/>
    <property type="match status" value="1"/>
</dbReference>
<dbReference type="RefSeq" id="XP_022663334.1">
    <property type="nucleotide sequence ID" value="XM_022807599.1"/>
</dbReference>
<feature type="domain" description="Beta-mannosidase-like galactose-binding" evidence="13">
    <location>
        <begin position="108"/>
        <end position="286"/>
    </location>
</feature>
<feature type="compositionally biased region" description="Basic and acidic residues" evidence="11">
    <location>
        <begin position="26"/>
        <end position="38"/>
    </location>
</feature>
<dbReference type="Pfam" id="PF17753">
    <property type="entry name" value="Ig_mannosidase"/>
    <property type="match status" value="1"/>
</dbReference>
<keyword evidence="15" id="KW-1185">Reference proteome</keyword>
<reference evidence="14" key="1">
    <citation type="submission" date="2021-01" db="UniProtKB">
        <authorList>
            <consortium name="EnsemblMetazoa"/>
        </authorList>
    </citation>
    <scope>IDENTIFICATION</scope>
</reference>
<evidence type="ECO:0000256" key="9">
    <source>
        <dbReference type="ARBA" id="ARBA00023295"/>
    </source>
</evidence>
<dbReference type="KEGG" id="vde:111251219"/>
<dbReference type="Pfam" id="PF22666">
    <property type="entry name" value="Glyco_hydro_2_N2"/>
    <property type="match status" value="1"/>
</dbReference>
<evidence type="ECO:0000256" key="8">
    <source>
        <dbReference type="ARBA" id="ARBA00023228"/>
    </source>
</evidence>
<dbReference type="GeneID" id="111251219"/>
<dbReference type="GO" id="GO:0005764">
    <property type="term" value="C:lysosome"/>
    <property type="evidence" value="ECO:0007669"/>
    <property type="project" value="UniProtKB-SubCell"/>
</dbReference>
<dbReference type="EnsemblMetazoa" id="XM_022807599">
    <property type="protein sequence ID" value="XP_022663334"/>
    <property type="gene ID" value="LOC111251219"/>
</dbReference>
<dbReference type="PANTHER" id="PTHR43730">
    <property type="entry name" value="BETA-MANNOSIDASE"/>
    <property type="match status" value="1"/>
</dbReference>
<dbReference type="CTD" id="40524"/>
<evidence type="ECO:0000259" key="13">
    <source>
        <dbReference type="Pfam" id="PF22666"/>
    </source>
</evidence>
<evidence type="ECO:0000313" key="15">
    <source>
        <dbReference type="Proteomes" id="UP000594260"/>
    </source>
</evidence>
<name>A0A7M7KMX9_VARDE</name>
<sequence length="980" mass="111307">MTGSGQSIAQSLQLPSATVPLFGHSPTEKHKEESELTRNKGTRRIPIRKTRAAAITAAALRSTNVPSSGVRTDLSPSSYGKMTLILAYVLVMLSRAQSHSVLLDGDDWKVTNANRSISISARVPGGIYSDLHRAGIISEPYYRFNDMLQRWVCYDDWTWTSKFTVPVAVLASPNLNLVFHGIDTAANISLNGRKILTTDNMFLRYVVDVRGVLNEGDNNNLTVAIQSPIFYSLMKFSEFYQNNYTVYPTSHPASQNGEEHANFIRKMQSSFSWDWGPAFPSSGIWKSVELEYYDKILLRDVVIGTQENGDQWNVTLVIYVEGNQVPPQVSVKVDLETVGQIFNRNMPVEDGRVTISNIAVDERKVHRWWPNGYGDQVLYQLHVDVEGSSKNVRIGFRTIELVQNTMPGIIGLNFFFKVNGWPIYAKGSNLIPLDVLLERVTSAKIRSLMLSSKEANMNMLRIWGGGIYELDEVYEAADEYGILIWQDLMFACALYPSNKEFLDSVSEEVRQNIRRLQHHPSLALWAGNNENEMAIASFWWPQTMFHLTRYKDDYRTLYVHTIKPIVEETDPFRSYLVSSPTNGLQSEKEDYLSSSPGSNLYGDVHFYNYLMDSWKPNNFPTSRFVSEFGFQSFPSLRTWSQATDNLNDLVFPLSELANHRQHSSVVLVIPGNANIERKVYTKFNGPKVSLGPQEQFRIFCYLTQIHQAVSVKTAVEKFRRDRSQIDSSSGEGHNMGALYWQLNDIWQAPTWASIEYDGTWKMLHNYAKNFFSSLLITAHHEHSLWPYRNDISVWIISEFETPIPVNITLVLYSFDSFVPVRSLSLKKDLCSDCSMEAVSIKVDDLFNEPCTFVTCFLIVLMRDSKDELLSDNWLILEVPKKITSIVDADVRINKVLGPNRTDDGRYEFSVEVRGNAPAPFTWLEAGDVKGHFSDNGFFLYEPKKTVSFITVSSNVTAAQLAKKIFVVQYSHAVDLPKAEA</sequence>
<feature type="domain" description="Beta-mannosidase Ig-fold" evidence="12">
    <location>
        <begin position="907"/>
        <end position="964"/>
    </location>
</feature>
<feature type="region of interest" description="Disordered" evidence="11">
    <location>
        <begin position="18"/>
        <end position="44"/>
    </location>
</feature>
<dbReference type="SUPFAM" id="SSF51445">
    <property type="entry name" value="(Trans)glycosidases"/>
    <property type="match status" value="1"/>
</dbReference>
<dbReference type="OMA" id="KRQWKGP"/>
<evidence type="ECO:0000313" key="14">
    <source>
        <dbReference type="EnsemblMetazoa" id="XP_022663334"/>
    </source>
</evidence>
<evidence type="ECO:0000256" key="7">
    <source>
        <dbReference type="ARBA" id="ARBA00023180"/>
    </source>
</evidence>
<comment type="subcellular location">
    <subcellularLocation>
        <location evidence="2">Lysosome</location>
    </subcellularLocation>
</comment>